<dbReference type="GeneID" id="24890735"/>
<keyword evidence="7" id="KW-1185">Reference proteome</keyword>
<dbReference type="RefSeq" id="WP_048201206.1">
    <property type="nucleotide sequence ID" value="NZ_CP009149.1"/>
</dbReference>
<dbReference type="PANTHER" id="PTHR36460">
    <property type="entry name" value="UPF0132 DOMAIN PROTEIN (AFU_ORTHOLOGUE AFUA_3G10255)"/>
    <property type="match status" value="1"/>
</dbReference>
<proteinExistence type="predicted"/>
<dbReference type="AlphaFoldDB" id="A0A076L9Y4"/>
<organism evidence="6 7">
    <name type="scientific">Methanocaldococcus bathoardescens</name>
    <dbReference type="NCBI Taxonomy" id="1301915"/>
    <lineage>
        <taxon>Archaea</taxon>
        <taxon>Methanobacteriati</taxon>
        <taxon>Methanobacteriota</taxon>
        <taxon>Methanomada group</taxon>
        <taxon>Methanococci</taxon>
        <taxon>Methanococcales</taxon>
        <taxon>Methanocaldococcaceae</taxon>
        <taxon>Methanocaldococcus</taxon>
    </lineage>
</organism>
<comment type="subcellular location">
    <subcellularLocation>
        <location evidence="1">Membrane</location>
        <topology evidence="1">Multi-pass membrane protein</topology>
    </subcellularLocation>
</comment>
<evidence type="ECO:0008006" key="8">
    <source>
        <dbReference type="Google" id="ProtNLM"/>
    </source>
</evidence>
<feature type="transmembrane region" description="Helical" evidence="5">
    <location>
        <begin position="12"/>
        <end position="28"/>
    </location>
</feature>
<keyword evidence="3 5" id="KW-1133">Transmembrane helix</keyword>
<dbReference type="InterPro" id="IPR019109">
    <property type="entry name" value="MamF_MmsF"/>
</dbReference>
<dbReference type="STRING" id="1301915.JH146_0145"/>
<dbReference type="Pfam" id="PF09685">
    <property type="entry name" value="MamF_MmsF"/>
    <property type="match status" value="1"/>
</dbReference>
<evidence type="ECO:0000256" key="5">
    <source>
        <dbReference type="SAM" id="Phobius"/>
    </source>
</evidence>
<dbReference type="EMBL" id="CP009149">
    <property type="protein sequence ID" value="AIJ04996.1"/>
    <property type="molecule type" value="Genomic_DNA"/>
</dbReference>
<reference evidence="6 7" key="1">
    <citation type="journal article" date="2015" name="Int. J. Syst. Evol. Microbiol.">
        <title>M ethanocaldococcus bathoardescens sp. nov., a hyperthermophilic methanogen isolated from a volcanically active deep-sea hydrothermal vent.</title>
        <authorList>
            <person name="Stewart L.C."/>
            <person name="Jung J.H."/>
            <person name="Kim Y.T."/>
            <person name="Kwon S.W."/>
            <person name="Park C.S."/>
            <person name="Holden J.F."/>
        </authorList>
    </citation>
    <scope>NUCLEOTIDE SEQUENCE [LARGE SCALE GENOMIC DNA]</scope>
    <source>
        <strain evidence="6 7">JH146</strain>
    </source>
</reference>
<dbReference type="KEGG" id="mjh:JH146_0145"/>
<feature type="transmembrane region" description="Helical" evidence="5">
    <location>
        <begin position="68"/>
        <end position="86"/>
    </location>
</feature>
<evidence type="ECO:0000313" key="7">
    <source>
        <dbReference type="Proteomes" id="UP000028781"/>
    </source>
</evidence>
<dbReference type="OrthoDB" id="329551at2157"/>
<accession>A0A076L9Y4</accession>
<evidence type="ECO:0000256" key="1">
    <source>
        <dbReference type="ARBA" id="ARBA00004141"/>
    </source>
</evidence>
<dbReference type="GO" id="GO:0016020">
    <property type="term" value="C:membrane"/>
    <property type="evidence" value="ECO:0007669"/>
    <property type="project" value="UniProtKB-SubCell"/>
</dbReference>
<evidence type="ECO:0000256" key="2">
    <source>
        <dbReference type="ARBA" id="ARBA00022692"/>
    </source>
</evidence>
<feature type="transmembrane region" description="Helical" evidence="5">
    <location>
        <begin position="40"/>
        <end position="62"/>
    </location>
</feature>
<keyword evidence="2 5" id="KW-0812">Transmembrane</keyword>
<dbReference type="Proteomes" id="UP000028781">
    <property type="component" value="Chromosome"/>
</dbReference>
<evidence type="ECO:0000256" key="3">
    <source>
        <dbReference type="ARBA" id="ARBA00022989"/>
    </source>
</evidence>
<dbReference type="PANTHER" id="PTHR36460:SF1">
    <property type="entry name" value="UPF0132 DOMAIN PROTEIN (AFU_ORTHOLOGUE AFUA_3G10255)"/>
    <property type="match status" value="1"/>
</dbReference>
<sequence>MAFGLDKNVEGALCYLLFWVSGLIFLLLEKEDDFIRFHAIQSFITFLSLNLVAMVISAIPIIGWIASALINIAIVVLWIVGMIKAYNGEKYKFPIFGDIAEKYYKDFLR</sequence>
<gene>
    <name evidence="6" type="ORF">JH146_0145</name>
</gene>
<keyword evidence="4 5" id="KW-0472">Membrane</keyword>
<evidence type="ECO:0000256" key="4">
    <source>
        <dbReference type="ARBA" id="ARBA00023136"/>
    </source>
</evidence>
<dbReference type="HOGENOM" id="CLU_095018_3_0_2"/>
<evidence type="ECO:0000313" key="6">
    <source>
        <dbReference type="EMBL" id="AIJ04996.1"/>
    </source>
</evidence>
<name>A0A076L9Y4_9EURY</name>
<protein>
    <recommendedName>
        <fullName evidence="8">DUF4870 domain-containing protein</fullName>
    </recommendedName>
</protein>